<evidence type="ECO:0000313" key="11">
    <source>
        <dbReference type="EMBL" id="SNC59404.1"/>
    </source>
</evidence>
<evidence type="ECO:0000313" key="12">
    <source>
        <dbReference type="Proteomes" id="UP000197215"/>
    </source>
</evidence>
<evidence type="ECO:0000256" key="5">
    <source>
        <dbReference type="ARBA" id="ARBA00022801"/>
    </source>
</evidence>
<accession>A0A212T0V7</accession>
<reference evidence="11 12" key="1">
    <citation type="submission" date="2017-06" db="EMBL/GenBank/DDBJ databases">
        <authorList>
            <person name="Kim H.J."/>
            <person name="Triplett B.A."/>
        </authorList>
    </citation>
    <scope>NUCLEOTIDE SEQUENCE [LARGE SCALE GENOMIC DNA]</scope>
    <source>
        <strain evidence="11 12">MWH-VicM1</strain>
    </source>
</reference>
<dbReference type="PANTHER" id="PTHR30616:SF2">
    <property type="entry name" value="PURINE NUCLEOSIDE PHOSPHORYLASE LACC1"/>
    <property type="match status" value="1"/>
</dbReference>
<evidence type="ECO:0000256" key="8">
    <source>
        <dbReference type="ARBA" id="ARBA00048968"/>
    </source>
</evidence>
<keyword evidence="4" id="KW-0479">Metal-binding</keyword>
<comment type="catalytic activity">
    <reaction evidence="8">
        <text>adenosine + phosphate = alpha-D-ribose 1-phosphate + adenine</text>
        <dbReference type="Rhea" id="RHEA:27642"/>
        <dbReference type="ChEBI" id="CHEBI:16335"/>
        <dbReference type="ChEBI" id="CHEBI:16708"/>
        <dbReference type="ChEBI" id="CHEBI:43474"/>
        <dbReference type="ChEBI" id="CHEBI:57720"/>
        <dbReference type="EC" id="2.4.2.1"/>
    </reaction>
    <physiologicalReaction direction="left-to-right" evidence="8">
        <dbReference type="Rhea" id="RHEA:27643"/>
    </physiologicalReaction>
</comment>
<comment type="catalytic activity">
    <reaction evidence="1">
        <text>inosine + phosphate = alpha-D-ribose 1-phosphate + hypoxanthine</text>
        <dbReference type="Rhea" id="RHEA:27646"/>
        <dbReference type="ChEBI" id="CHEBI:17368"/>
        <dbReference type="ChEBI" id="CHEBI:17596"/>
        <dbReference type="ChEBI" id="CHEBI:43474"/>
        <dbReference type="ChEBI" id="CHEBI:57720"/>
        <dbReference type="EC" id="2.4.2.1"/>
    </reaction>
    <physiologicalReaction direction="left-to-right" evidence="1">
        <dbReference type="Rhea" id="RHEA:27647"/>
    </physiologicalReaction>
</comment>
<dbReference type="CDD" id="cd16833">
    <property type="entry name" value="YfiH"/>
    <property type="match status" value="1"/>
</dbReference>
<dbReference type="Pfam" id="PF02578">
    <property type="entry name" value="Cu-oxidase_4"/>
    <property type="match status" value="1"/>
</dbReference>
<dbReference type="InterPro" id="IPR011324">
    <property type="entry name" value="Cytotoxic_necrot_fac-like_cat"/>
</dbReference>
<dbReference type="Proteomes" id="UP000197215">
    <property type="component" value="Unassembled WGS sequence"/>
</dbReference>
<keyword evidence="3" id="KW-0808">Transferase</keyword>
<dbReference type="SUPFAM" id="SSF64438">
    <property type="entry name" value="CNF1/YfiH-like putative cysteine hydrolases"/>
    <property type="match status" value="1"/>
</dbReference>
<evidence type="ECO:0000256" key="6">
    <source>
        <dbReference type="ARBA" id="ARBA00022833"/>
    </source>
</evidence>
<gene>
    <name evidence="11" type="ORF">SAMN06295916_0058</name>
</gene>
<dbReference type="AlphaFoldDB" id="A0A212T0V7"/>
<dbReference type="PANTHER" id="PTHR30616">
    <property type="entry name" value="UNCHARACTERIZED PROTEIN YFIH"/>
    <property type="match status" value="1"/>
</dbReference>
<evidence type="ECO:0000256" key="4">
    <source>
        <dbReference type="ARBA" id="ARBA00022723"/>
    </source>
</evidence>
<evidence type="ECO:0000256" key="1">
    <source>
        <dbReference type="ARBA" id="ARBA00000553"/>
    </source>
</evidence>
<dbReference type="Gene3D" id="3.60.140.10">
    <property type="entry name" value="CNF1/YfiH-like putative cysteine hydrolases"/>
    <property type="match status" value="1"/>
</dbReference>
<dbReference type="InterPro" id="IPR038371">
    <property type="entry name" value="Cu_polyphenol_OxRdtase_sf"/>
</dbReference>
<evidence type="ECO:0000256" key="2">
    <source>
        <dbReference type="ARBA" id="ARBA00007353"/>
    </source>
</evidence>
<proteinExistence type="inferred from homology"/>
<dbReference type="OrthoDB" id="4279at2"/>
<comment type="catalytic activity">
    <reaction evidence="7">
        <text>adenosine + H2O + H(+) = inosine + NH4(+)</text>
        <dbReference type="Rhea" id="RHEA:24408"/>
        <dbReference type="ChEBI" id="CHEBI:15377"/>
        <dbReference type="ChEBI" id="CHEBI:15378"/>
        <dbReference type="ChEBI" id="CHEBI:16335"/>
        <dbReference type="ChEBI" id="CHEBI:17596"/>
        <dbReference type="ChEBI" id="CHEBI:28938"/>
        <dbReference type="EC" id="3.5.4.4"/>
    </reaction>
    <physiologicalReaction direction="left-to-right" evidence="7">
        <dbReference type="Rhea" id="RHEA:24409"/>
    </physiologicalReaction>
</comment>
<comment type="similarity">
    <text evidence="2 10">Belongs to the purine nucleoside phosphorylase YfiH/LACC1 family.</text>
</comment>
<evidence type="ECO:0000256" key="9">
    <source>
        <dbReference type="ARBA" id="ARBA00049893"/>
    </source>
</evidence>
<evidence type="ECO:0000256" key="3">
    <source>
        <dbReference type="ARBA" id="ARBA00022679"/>
    </source>
</evidence>
<protein>
    <recommendedName>
        <fullName evidence="10">Purine nucleoside phosphorylase</fullName>
    </recommendedName>
</protein>
<sequence length="253" mass="27803">MFDDSIKSSCFIPNSVDILFTNRSGGYSSPPYDSLNLATHVGDDVNVVEQNRDLLISKLPSKPIWLNQVHGCEVFDADTWDGSFIPTADAAVTIKKDQVLAILTADCLPILLSTTDGSVIGAVHAGWRGLASGVIEQTVELMQEKIIIQNSQETIRAYFGAAIGPQSFEVGEDVVSVFINHDPQSSKLFVPSNKAGKYMADIYGLAKNRLNAMGIYDIEGGDECTFKNMNFFSYRRDHITGRMASLIWIKNRA</sequence>
<dbReference type="EMBL" id="FYEX01000001">
    <property type="protein sequence ID" value="SNC59404.1"/>
    <property type="molecule type" value="Genomic_DNA"/>
</dbReference>
<dbReference type="InterPro" id="IPR003730">
    <property type="entry name" value="Cu_polyphenol_OxRdtase"/>
</dbReference>
<evidence type="ECO:0000256" key="7">
    <source>
        <dbReference type="ARBA" id="ARBA00047989"/>
    </source>
</evidence>
<dbReference type="GO" id="GO:0017061">
    <property type="term" value="F:S-methyl-5-thioadenosine phosphorylase activity"/>
    <property type="evidence" value="ECO:0007669"/>
    <property type="project" value="UniProtKB-EC"/>
</dbReference>
<comment type="catalytic activity">
    <reaction evidence="9">
        <text>S-methyl-5'-thioadenosine + phosphate = 5-(methylsulfanyl)-alpha-D-ribose 1-phosphate + adenine</text>
        <dbReference type="Rhea" id="RHEA:11852"/>
        <dbReference type="ChEBI" id="CHEBI:16708"/>
        <dbReference type="ChEBI" id="CHEBI:17509"/>
        <dbReference type="ChEBI" id="CHEBI:43474"/>
        <dbReference type="ChEBI" id="CHEBI:58533"/>
        <dbReference type="EC" id="2.4.2.28"/>
    </reaction>
    <physiologicalReaction direction="left-to-right" evidence="9">
        <dbReference type="Rhea" id="RHEA:11853"/>
    </physiologicalReaction>
</comment>
<name>A0A212T0V7_9BURK</name>
<dbReference type="RefSeq" id="WP_088811935.1">
    <property type="nucleotide sequence ID" value="NZ_FYEX01000001.1"/>
</dbReference>
<dbReference type="GO" id="GO:0016787">
    <property type="term" value="F:hydrolase activity"/>
    <property type="evidence" value="ECO:0007669"/>
    <property type="project" value="UniProtKB-KW"/>
</dbReference>
<keyword evidence="6" id="KW-0862">Zinc</keyword>
<keyword evidence="12" id="KW-1185">Reference proteome</keyword>
<keyword evidence="5" id="KW-0378">Hydrolase</keyword>
<dbReference type="GO" id="GO:0005507">
    <property type="term" value="F:copper ion binding"/>
    <property type="evidence" value="ECO:0007669"/>
    <property type="project" value="TreeGrafter"/>
</dbReference>
<dbReference type="NCBIfam" id="TIGR00726">
    <property type="entry name" value="peptidoglycan editing factor PgeF"/>
    <property type="match status" value="1"/>
</dbReference>
<organism evidence="11 12">
    <name type="scientific">Polynucleobacter victoriensis</name>
    <dbReference type="NCBI Taxonomy" id="2049319"/>
    <lineage>
        <taxon>Bacteria</taxon>
        <taxon>Pseudomonadati</taxon>
        <taxon>Pseudomonadota</taxon>
        <taxon>Betaproteobacteria</taxon>
        <taxon>Burkholderiales</taxon>
        <taxon>Burkholderiaceae</taxon>
        <taxon>Polynucleobacter</taxon>
    </lineage>
</organism>
<evidence type="ECO:0000256" key="10">
    <source>
        <dbReference type="RuleBase" id="RU361274"/>
    </source>
</evidence>